<sequence>MHCDNQAAIHIASNSVFHERTKHIEVDCHKVREQMKLGVILPCYTKSEDQLADIFTKAARQKTCEFIHGKLGLIDLSNP</sequence>
<name>A0A1J3CVX7_NOCCA</name>
<dbReference type="AlphaFoldDB" id="A0A1J3CVX7"/>
<evidence type="ECO:0000313" key="1">
    <source>
        <dbReference type="EMBL" id="JAU10758.1"/>
    </source>
</evidence>
<protein>
    <submittedName>
        <fullName evidence="1">Copia protein</fullName>
    </submittedName>
</protein>
<proteinExistence type="predicted"/>
<dbReference type="EMBL" id="GEVI01021562">
    <property type="protein sequence ID" value="JAU10758.1"/>
    <property type="molecule type" value="Transcribed_RNA"/>
</dbReference>
<gene>
    <name evidence="1" type="ORF">GA_TR3354_c0_g1_i1_g.10402</name>
</gene>
<organism evidence="1">
    <name type="scientific">Noccaea caerulescens</name>
    <name type="common">Alpine penny-cress</name>
    <name type="synonym">Thlaspi caerulescens</name>
    <dbReference type="NCBI Taxonomy" id="107243"/>
    <lineage>
        <taxon>Eukaryota</taxon>
        <taxon>Viridiplantae</taxon>
        <taxon>Streptophyta</taxon>
        <taxon>Embryophyta</taxon>
        <taxon>Tracheophyta</taxon>
        <taxon>Spermatophyta</taxon>
        <taxon>Magnoliopsida</taxon>
        <taxon>eudicotyledons</taxon>
        <taxon>Gunneridae</taxon>
        <taxon>Pentapetalae</taxon>
        <taxon>rosids</taxon>
        <taxon>malvids</taxon>
        <taxon>Brassicales</taxon>
        <taxon>Brassicaceae</taxon>
        <taxon>Coluteocarpeae</taxon>
        <taxon>Noccaea</taxon>
    </lineage>
</organism>
<reference evidence="1" key="1">
    <citation type="submission" date="2016-07" db="EMBL/GenBank/DDBJ databases">
        <title>De novo transcriptome assembly of four accessions of the metal hyperaccumulator plant Noccaea caerulescens.</title>
        <authorList>
            <person name="Blande D."/>
            <person name="Halimaa P."/>
            <person name="Tervahauta A.I."/>
            <person name="Aarts M.G."/>
            <person name="Karenlampi S.O."/>
        </authorList>
    </citation>
    <scope>NUCLEOTIDE SEQUENCE</scope>
</reference>
<accession>A0A1J3CVX7</accession>
<dbReference type="CDD" id="cd09272">
    <property type="entry name" value="RNase_HI_RT_Ty1"/>
    <property type="match status" value="1"/>
</dbReference>